<keyword evidence="3" id="KW-1185">Reference proteome</keyword>
<reference evidence="2" key="1">
    <citation type="journal article" date="2020" name="Stud. Mycol.">
        <title>101 Dothideomycetes genomes: a test case for predicting lifestyles and emergence of pathogens.</title>
        <authorList>
            <person name="Haridas S."/>
            <person name="Albert R."/>
            <person name="Binder M."/>
            <person name="Bloem J."/>
            <person name="Labutti K."/>
            <person name="Salamov A."/>
            <person name="Andreopoulos B."/>
            <person name="Baker S."/>
            <person name="Barry K."/>
            <person name="Bills G."/>
            <person name="Bluhm B."/>
            <person name="Cannon C."/>
            <person name="Castanera R."/>
            <person name="Culley D."/>
            <person name="Daum C."/>
            <person name="Ezra D."/>
            <person name="Gonzalez J."/>
            <person name="Henrissat B."/>
            <person name="Kuo A."/>
            <person name="Liang C."/>
            <person name="Lipzen A."/>
            <person name="Lutzoni F."/>
            <person name="Magnuson J."/>
            <person name="Mondo S."/>
            <person name="Nolan M."/>
            <person name="Ohm R."/>
            <person name="Pangilinan J."/>
            <person name="Park H.-J."/>
            <person name="Ramirez L."/>
            <person name="Alfaro M."/>
            <person name="Sun H."/>
            <person name="Tritt A."/>
            <person name="Yoshinaga Y."/>
            <person name="Zwiers L.-H."/>
            <person name="Turgeon B."/>
            <person name="Goodwin S."/>
            <person name="Spatafora J."/>
            <person name="Crous P."/>
            <person name="Grigoriev I."/>
        </authorList>
    </citation>
    <scope>NUCLEOTIDE SEQUENCE</scope>
    <source>
        <strain evidence="2">CBS 125425</strain>
    </source>
</reference>
<accession>A0A9P4V527</accession>
<dbReference type="OrthoDB" id="3794317at2759"/>
<feature type="region of interest" description="Disordered" evidence="1">
    <location>
        <begin position="136"/>
        <end position="175"/>
    </location>
</feature>
<feature type="compositionally biased region" description="Basic and acidic residues" evidence="1">
    <location>
        <begin position="70"/>
        <end position="91"/>
    </location>
</feature>
<name>A0A9P4V527_9PLEO</name>
<proteinExistence type="predicted"/>
<protein>
    <submittedName>
        <fullName evidence="2">Uncharacterized protein</fullName>
    </submittedName>
</protein>
<feature type="region of interest" description="Disordered" evidence="1">
    <location>
        <begin position="65"/>
        <end position="119"/>
    </location>
</feature>
<feature type="compositionally biased region" description="Pro residues" evidence="1">
    <location>
        <begin position="100"/>
        <end position="111"/>
    </location>
</feature>
<evidence type="ECO:0000256" key="1">
    <source>
        <dbReference type="SAM" id="MobiDB-lite"/>
    </source>
</evidence>
<evidence type="ECO:0000313" key="3">
    <source>
        <dbReference type="Proteomes" id="UP000799444"/>
    </source>
</evidence>
<dbReference type="EMBL" id="ML996101">
    <property type="protein sequence ID" value="KAF2740187.1"/>
    <property type="molecule type" value="Genomic_DNA"/>
</dbReference>
<evidence type="ECO:0000313" key="2">
    <source>
        <dbReference type="EMBL" id="KAF2740187.1"/>
    </source>
</evidence>
<dbReference type="AlphaFoldDB" id="A0A9P4V527"/>
<organism evidence="2 3">
    <name type="scientific">Polyplosphaeria fusca</name>
    <dbReference type="NCBI Taxonomy" id="682080"/>
    <lineage>
        <taxon>Eukaryota</taxon>
        <taxon>Fungi</taxon>
        <taxon>Dikarya</taxon>
        <taxon>Ascomycota</taxon>
        <taxon>Pezizomycotina</taxon>
        <taxon>Dothideomycetes</taxon>
        <taxon>Pleosporomycetidae</taxon>
        <taxon>Pleosporales</taxon>
        <taxon>Tetraplosphaeriaceae</taxon>
        <taxon>Polyplosphaeria</taxon>
    </lineage>
</organism>
<sequence length="389" mass="43152">MSYPDSIAGRSIDPFLPSMSDFDSAQFDRNHETLFIAAHDTPAFSAADTDALDDLDFSLGGPISRVKSATRNDADTPASDHAHNEYTHNEWDTTLGSNYPPLPSPGTPDPYPQLRHPSYCGPLNASNSYRFGSVQNSSIAAQQPQPPQPSSRVDQPFHRRSLSDGDGPLSVPTFFRHAYSRPGSAMSDEASAVDFRRGTHYRTSRNAGYPNHLNPPKSVPIEDSYAQPHTSSMYHVPPQPLFQSAIPVDMARHRLNIKEGPTSAAPMITHMSAKEKAMDSPKIIEIGAMAVIQSRQNTPFHSRESSHEEALDSFEPQDPRTRVLKLVDEVERHIKQEFGFSAKGQAGCEMIREILAQEAERKCEKAYFVDPKEVFPEIDNEDFDEDAAT</sequence>
<dbReference type="Proteomes" id="UP000799444">
    <property type="component" value="Unassembled WGS sequence"/>
</dbReference>
<comment type="caution">
    <text evidence="2">The sequence shown here is derived from an EMBL/GenBank/DDBJ whole genome shotgun (WGS) entry which is preliminary data.</text>
</comment>
<gene>
    <name evidence="2" type="ORF">EJ04DRAFT_559210</name>
</gene>